<keyword evidence="4" id="KW-1185">Reference proteome</keyword>
<organism evidence="3 4">
    <name type="scientific">Pannus brasiliensis CCIBt3594</name>
    <dbReference type="NCBI Taxonomy" id="1427578"/>
    <lineage>
        <taxon>Bacteria</taxon>
        <taxon>Bacillati</taxon>
        <taxon>Cyanobacteriota</taxon>
        <taxon>Cyanophyceae</taxon>
        <taxon>Oscillatoriophycideae</taxon>
        <taxon>Chroococcales</taxon>
        <taxon>Microcystaceae</taxon>
        <taxon>Pannus</taxon>
    </lineage>
</organism>
<evidence type="ECO:0000256" key="1">
    <source>
        <dbReference type="SAM" id="MobiDB-lite"/>
    </source>
</evidence>
<keyword evidence="2" id="KW-0812">Transmembrane</keyword>
<evidence type="ECO:0000313" key="3">
    <source>
        <dbReference type="EMBL" id="MEG3439612.1"/>
    </source>
</evidence>
<dbReference type="RefSeq" id="WP_332867094.1">
    <property type="nucleotide sequence ID" value="NZ_JBAFSM010000054.1"/>
</dbReference>
<accession>A0AAW9QYW6</accession>
<feature type="compositionally biased region" description="Basic and acidic residues" evidence="1">
    <location>
        <begin position="277"/>
        <end position="286"/>
    </location>
</feature>
<dbReference type="AlphaFoldDB" id="A0AAW9QYW6"/>
<comment type="caution">
    <text evidence="3">The sequence shown here is derived from an EMBL/GenBank/DDBJ whole genome shotgun (WGS) entry which is preliminary data.</text>
</comment>
<feature type="region of interest" description="Disordered" evidence="1">
    <location>
        <begin position="245"/>
        <end position="286"/>
    </location>
</feature>
<proteinExistence type="predicted"/>
<feature type="transmembrane region" description="Helical" evidence="2">
    <location>
        <begin position="110"/>
        <end position="129"/>
    </location>
</feature>
<feature type="transmembrane region" description="Helical" evidence="2">
    <location>
        <begin position="45"/>
        <end position="63"/>
    </location>
</feature>
<feature type="transmembrane region" description="Helical" evidence="2">
    <location>
        <begin position="6"/>
        <end position="25"/>
    </location>
</feature>
<dbReference type="Proteomes" id="UP001328733">
    <property type="component" value="Unassembled WGS sequence"/>
</dbReference>
<feature type="compositionally biased region" description="Basic and acidic residues" evidence="1">
    <location>
        <begin position="245"/>
        <end position="261"/>
    </location>
</feature>
<reference evidence="3 4" key="1">
    <citation type="submission" date="2024-01" db="EMBL/GenBank/DDBJ databases">
        <title>Genomic insights into the taxonomy and metabolism of the cyanobacterium Pannus brasiliensis CCIBt3594.</title>
        <authorList>
            <person name="Machado M."/>
            <person name="Botero N.B."/>
            <person name="Andreote A.P.D."/>
            <person name="Feitosa A.M.T."/>
            <person name="Popin R."/>
            <person name="Sivonen K."/>
            <person name="Fiore M.F."/>
        </authorList>
    </citation>
    <scope>NUCLEOTIDE SEQUENCE [LARGE SCALE GENOMIC DNA]</scope>
    <source>
        <strain evidence="3 4">CCIBt3594</strain>
    </source>
</reference>
<keyword evidence="2" id="KW-0472">Membrane</keyword>
<evidence type="ECO:0000313" key="4">
    <source>
        <dbReference type="Proteomes" id="UP001328733"/>
    </source>
</evidence>
<dbReference type="EMBL" id="JBAFSM010000054">
    <property type="protein sequence ID" value="MEG3439612.1"/>
    <property type="molecule type" value="Genomic_DNA"/>
</dbReference>
<protein>
    <submittedName>
        <fullName evidence="3">Uncharacterized protein</fullName>
    </submittedName>
</protein>
<gene>
    <name evidence="3" type="ORF">V0288_20965</name>
</gene>
<sequence length="286" mass="32410">MNSPFLLYPILTSISLASALSLHLIPRLGDAGREWSDRLGRAPAIDWVLAYFTLLPPVIAFALDRWSGVAIALAAQISALWGWIWFHEFIHRQRDPGKIHRTTGCLVGAWRNHLAAWITAIVIPVFWFIRLAEIFVYPSLTWLLGFPKYTAGDWVNVSRQKFDGLIGYDLIWCLYCDWMTGVWSLGSEMLRNVESFWCPIRFYPDKKCANCQIDFPDIAGGWVPANGTIEDVEKVLLQKYSSDGDRSWFGHPDRPENREIPAETTGNGHGSDVISDSPREGSIELK</sequence>
<keyword evidence="2" id="KW-1133">Transmembrane helix</keyword>
<name>A0AAW9QYW6_9CHRO</name>
<feature type="transmembrane region" description="Helical" evidence="2">
    <location>
        <begin position="69"/>
        <end position="90"/>
    </location>
</feature>
<evidence type="ECO:0000256" key="2">
    <source>
        <dbReference type="SAM" id="Phobius"/>
    </source>
</evidence>